<dbReference type="AlphaFoldDB" id="A0A2I0TS42"/>
<reference evidence="3" key="2">
    <citation type="submission" date="2017-12" db="EMBL/GenBank/DDBJ databases">
        <title>Genome sequence of the Bar-tailed Godwit (Limosa lapponica baueri).</title>
        <authorList>
            <person name="Lima N.C.B."/>
            <person name="Parody-Merino A.M."/>
            <person name="Battley P.F."/>
            <person name="Fidler A.E."/>
            <person name="Prosdocimi F."/>
        </authorList>
    </citation>
    <scope>NUCLEOTIDE SEQUENCE [LARGE SCALE GENOMIC DNA]</scope>
</reference>
<keyword evidence="2" id="KW-0695">RNA-directed DNA polymerase</keyword>
<evidence type="ECO:0000259" key="1">
    <source>
        <dbReference type="Pfam" id="PF00078"/>
    </source>
</evidence>
<keyword evidence="2" id="KW-0808">Transferase</keyword>
<name>A0A2I0TS42_LIMLA</name>
<reference evidence="3" key="1">
    <citation type="submission" date="2017-11" db="EMBL/GenBank/DDBJ databases">
        <authorList>
            <person name="Lima N.C."/>
            <person name="Parody-Merino A.M."/>
            <person name="Battley P.F."/>
            <person name="Fidler A.E."/>
            <person name="Prosdocimi F."/>
        </authorList>
    </citation>
    <scope>NUCLEOTIDE SEQUENCE [LARGE SCALE GENOMIC DNA]</scope>
</reference>
<dbReference type="EMBL" id="KZ507545">
    <property type="protein sequence ID" value="PKU36612.1"/>
    <property type="molecule type" value="Genomic_DNA"/>
</dbReference>
<keyword evidence="3" id="KW-1185">Reference proteome</keyword>
<sequence>MGPDGIHLRVLRELAEVLTEPLPIIYQQSWQTGEVPADWHLANVTPIHKKGQKDDLENFSPVSLTLVPGKVMEQIILSASMRCMKDAQVIRPSQHGFIGHRSCLTNLIFLYDKVTCLVDEGKAVDVVYRDFSNVFDTVSHRILLEKLAAHDLDGSTLCWVKNWLQGRA</sequence>
<accession>A0A2I0TS42</accession>
<dbReference type="Pfam" id="PF00078">
    <property type="entry name" value="RVT_1"/>
    <property type="match status" value="1"/>
</dbReference>
<proteinExistence type="predicted"/>
<keyword evidence="2" id="KW-0548">Nucleotidyltransferase</keyword>
<evidence type="ECO:0000313" key="2">
    <source>
        <dbReference type="EMBL" id="PKU36612.1"/>
    </source>
</evidence>
<evidence type="ECO:0000313" key="3">
    <source>
        <dbReference type="Proteomes" id="UP000233556"/>
    </source>
</evidence>
<dbReference type="InterPro" id="IPR000477">
    <property type="entry name" value="RT_dom"/>
</dbReference>
<protein>
    <submittedName>
        <fullName evidence="2">Rna-directed dna polymerase from mobile element jockey-like</fullName>
    </submittedName>
</protein>
<feature type="domain" description="Reverse transcriptase" evidence="1">
    <location>
        <begin position="47"/>
        <end position="164"/>
    </location>
</feature>
<dbReference type="GO" id="GO:0003964">
    <property type="term" value="F:RNA-directed DNA polymerase activity"/>
    <property type="evidence" value="ECO:0007669"/>
    <property type="project" value="UniProtKB-KW"/>
</dbReference>
<dbReference type="PANTHER" id="PTHR33332">
    <property type="entry name" value="REVERSE TRANSCRIPTASE DOMAIN-CONTAINING PROTEIN"/>
    <property type="match status" value="1"/>
</dbReference>
<gene>
    <name evidence="2" type="ORF">llap_13087</name>
</gene>
<dbReference type="Proteomes" id="UP000233556">
    <property type="component" value="Unassembled WGS sequence"/>
</dbReference>
<dbReference type="OrthoDB" id="416454at2759"/>
<organism evidence="2 3">
    <name type="scientific">Limosa lapponica baueri</name>
    <dbReference type="NCBI Taxonomy" id="1758121"/>
    <lineage>
        <taxon>Eukaryota</taxon>
        <taxon>Metazoa</taxon>
        <taxon>Chordata</taxon>
        <taxon>Craniata</taxon>
        <taxon>Vertebrata</taxon>
        <taxon>Euteleostomi</taxon>
        <taxon>Archelosauria</taxon>
        <taxon>Archosauria</taxon>
        <taxon>Dinosauria</taxon>
        <taxon>Saurischia</taxon>
        <taxon>Theropoda</taxon>
        <taxon>Coelurosauria</taxon>
        <taxon>Aves</taxon>
        <taxon>Neognathae</taxon>
        <taxon>Neoaves</taxon>
        <taxon>Charadriiformes</taxon>
        <taxon>Scolopacidae</taxon>
        <taxon>Limosa</taxon>
    </lineage>
</organism>